<evidence type="ECO:0000313" key="2">
    <source>
        <dbReference type="Proteomes" id="UP001156831"/>
    </source>
</evidence>
<organism evidence="1 2">
    <name type="scientific">Luteimonas rhizosphaericola</name>
    <dbReference type="NCBI Taxonomy" id="3042024"/>
    <lineage>
        <taxon>Bacteria</taxon>
        <taxon>Pseudomonadati</taxon>
        <taxon>Pseudomonadota</taxon>
        <taxon>Gammaproteobacteria</taxon>
        <taxon>Lysobacterales</taxon>
        <taxon>Lysobacteraceae</taxon>
        <taxon>Luteimonas</taxon>
    </lineage>
</organism>
<gene>
    <name evidence="1" type="ORF">QFW80_01235</name>
</gene>
<reference evidence="1 2" key="1">
    <citation type="submission" date="2023-04" db="EMBL/GenBank/DDBJ databases">
        <title>Luteimonas sp. M1R5S18.</title>
        <authorList>
            <person name="Sun J.-Q."/>
        </authorList>
    </citation>
    <scope>NUCLEOTIDE SEQUENCE [LARGE SCALE GENOMIC DNA]</scope>
    <source>
        <strain evidence="1 2">M1R5S18</strain>
    </source>
</reference>
<dbReference type="SUPFAM" id="SSF53335">
    <property type="entry name" value="S-adenosyl-L-methionine-dependent methyltransferases"/>
    <property type="match status" value="1"/>
</dbReference>
<protein>
    <recommendedName>
        <fullName evidence="3">Methyltransferase domain-containing protein</fullName>
    </recommendedName>
</protein>
<dbReference type="Gene3D" id="3.40.50.150">
    <property type="entry name" value="Vaccinia Virus protein VP39"/>
    <property type="match status" value="1"/>
</dbReference>
<proteinExistence type="predicted"/>
<evidence type="ECO:0008006" key="3">
    <source>
        <dbReference type="Google" id="ProtNLM"/>
    </source>
</evidence>
<name>A0ABT6JEQ2_9GAMM</name>
<dbReference type="RefSeq" id="WP_280599146.1">
    <property type="nucleotide sequence ID" value="NZ_JARXRN010000015.1"/>
</dbReference>
<keyword evidence="2" id="KW-1185">Reference proteome</keyword>
<accession>A0ABT6JEQ2</accession>
<dbReference type="Proteomes" id="UP001156831">
    <property type="component" value="Unassembled WGS sequence"/>
</dbReference>
<sequence length="221" mass="23567">MPALLPARQTGPDPHAWFRSDPGRAVLDSERDTVAHALTDRPGLPWLWCGPVAQPVPESAGRGLCLHPDASGQWSGPVACALPLPLPSEAFGAVVLQHVARPSGPCGADLLDEAARLLVNGGRLWLFVLNPLAPYRWRWRGSGLTALEPLSWRKRLRQAGLAPEPVSQGLGPTWGVQVASQAQQGAGLRAGYLLRAEKRAIPLTPVRQRRALPMPTGAAAA</sequence>
<evidence type="ECO:0000313" key="1">
    <source>
        <dbReference type="EMBL" id="MDH5829142.1"/>
    </source>
</evidence>
<dbReference type="EMBL" id="JARXRN010000015">
    <property type="protein sequence ID" value="MDH5829142.1"/>
    <property type="molecule type" value="Genomic_DNA"/>
</dbReference>
<comment type="caution">
    <text evidence="1">The sequence shown here is derived from an EMBL/GenBank/DDBJ whole genome shotgun (WGS) entry which is preliminary data.</text>
</comment>
<dbReference type="InterPro" id="IPR029063">
    <property type="entry name" value="SAM-dependent_MTases_sf"/>
</dbReference>